<gene>
    <name evidence="13" type="ORF">C0068_18865</name>
</gene>
<feature type="chain" id="PRO_5015584195" evidence="11">
    <location>
        <begin position="26"/>
        <end position="348"/>
    </location>
</feature>
<dbReference type="Gene3D" id="3.30.1330.60">
    <property type="entry name" value="OmpA-like domain"/>
    <property type="match status" value="1"/>
</dbReference>
<keyword evidence="9" id="KW-0998">Cell outer membrane</keyword>
<dbReference type="PANTHER" id="PTHR30329">
    <property type="entry name" value="STATOR ELEMENT OF FLAGELLAR MOTOR COMPLEX"/>
    <property type="match status" value="1"/>
</dbReference>
<dbReference type="OrthoDB" id="9805832at2"/>
<protein>
    <submittedName>
        <fullName evidence="13">Cell envelope biogenesis protein OmpA</fullName>
    </submittedName>
</protein>
<keyword evidence="8 10" id="KW-0472">Membrane</keyword>
<evidence type="ECO:0000259" key="12">
    <source>
        <dbReference type="PROSITE" id="PS51123"/>
    </source>
</evidence>
<dbReference type="InterPro" id="IPR006664">
    <property type="entry name" value="OMP_bac"/>
</dbReference>
<evidence type="ECO:0000256" key="6">
    <source>
        <dbReference type="ARBA" id="ARBA00023065"/>
    </source>
</evidence>
<dbReference type="PRINTS" id="PR01023">
    <property type="entry name" value="NAFLGMOTY"/>
</dbReference>
<comment type="subcellular location">
    <subcellularLocation>
        <location evidence="1">Cell outer membrane</location>
        <topology evidence="1">Multi-pass membrane protein</topology>
    </subcellularLocation>
</comment>
<dbReference type="RefSeq" id="WP_103686012.1">
    <property type="nucleotide sequence ID" value="NZ_PQGG01000044.1"/>
</dbReference>
<proteinExistence type="predicted"/>
<keyword evidence="2" id="KW-0813">Transport</keyword>
<evidence type="ECO:0000256" key="8">
    <source>
        <dbReference type="ARBA" id="ARBA00023136"/>
    </source>
</evidence>
<dbReference type="CDD" id="cd07185">
    <property type="entry name" value="OmpA_C-like"/>
    <property type="match status" value="1"/>
</dbReference>
<evidence type="ECO:0000256" key="4">
    <source>
        <dbReference type="ARBA" id="ARBA00022692"/>
    </source>
</evidence>
<dbReference type="InterPro" id="IPR050330">
    <property type="entry name" value="Bact_OuterMem_StrucFunc"/>
</dbReference>
<dbReference type="Pfam" id="PF00691">
    <property type="entry name" value="OmpA"/>
    <property type="match status" value="1"/>
</dbReference>
<dbReference type="Proteomes" id="UP000237222">
    <property type="component" value="Unassembled WGS sequence"/>
</dbReference>
<evidence type="ECO:0000256" key="11">
    <source>
        <dbReference type="SAM" id="SignalP"/>
    </source>
</evidence>
<keyword evidence="6" id="KW-0406">Ion transport</keyword>
<dbReference type="SUPFAM" id="SSF56925">
    <property type="entry name" value="OMPA-like"/>
    <property type="match status" value="1"/>
</dbReference>
<evidence type="ECO:0000256" key="2">
    <source>
        <dbReference type="ARBA" id="ARBA00022448"/>
    </source>
</evidence>
<evidence type="ECO:0000313" key="14">
    <source>
        <dbReference type="Proteomes" id="UP000237222"/>
    </source>
</evidence>
<accession>A0A2S4HAN9</accession>
<dbReference type="EMBL" id="PQGG01000044">
    <property type="protein sequence ID" value="POP51048.1"/>
    <property type="molecule type" value="Genomic_DNA"/>
</dbReference>
<evidence type="ECO:0000256" key="1">
    <source>
        <dbReference type="ARBA" id="ARBA00004571"/>
    </source>
</evidence>
<keyword evidence="4" id="KW-0812">Transmembrane</keyword>
<dbReference type="PROSITE" id="PS51123">
    <property type="entry name" value="OMPA_2"/>
    <property type="match status" value="1"/>
</dbReference>
<dbReference type="Pfam" id="PF13505">
    <property type="entry name" value="OMP_b-brl"/>
    <property type="match status" value="1"/>
</dbReference>
<evidence type="ECO:0000256" key="9">
    <source>
        <dbReference type="ARBA" id="ARBA00023237"/>
    </source>
</evidence>
<dbReference type="Gene3D" id="2.40.160.20">
    <property type="match status" value="1"/>
</dbReference>
<keyword evidence="5 11" id="KW-0732">Signal</keyword>
<name>A0A2S4HAN9_9GAMM</name>
<evidence type="ECO:0000313" key="13">
    <source>
        <dbReference type="EMBL" id="POP51048.1"/>
    </source>
</evidence>
<evidence type="ECO:0000256" key="10">
    <source>
        <dbReference type="PROSITE-ProRule" id="PRU00473"/>
    </source>
</evidence>
<reference evidence="13 14" key="1">
    <citation type="submission" date="2018-01" db="EMBL/GenBank/DDBJ databases">
        <authorList>
            <person name="Yu X.-D."/>
        </authorList>
    </citation>
    <scope>NUCLEOTIDE SEQUENCE [LARGE SCALE GENOMIC DNA]</scope>
    <source>
        <strain evidence="13 14">ZX-21</strain>
    </source>
</reference>
<dbReference type="SUPFAM" id="SSF103088">
    <property type="entry name" value="OmpA-like"/>
    <property type="match status" value="1"/>
</dbReference>
<dbReference type="GO" id="GO:0009279">
    <property type="term" value="C:cell outer membrane"/>
    <property type="evidence" value="ECO:0007669"/>
    <property type="project" value="UniProtKB-SubCell"/>
</dbReference>
<dbReference type="PROSITE" id="PS01068">
    <property type="entry name" value="OMPA_1"/>
    <property type="match status" value="1"/>
</dbReference>
<evidence type="ECO:0000256" key="3">
    <source>
        <dbReference type="ARBA" id="ARBA00022452"/>
    </source>
</evidence>
<keyword evidence="7" id="KW-0626">Porin</keyword>
<dbReference type="GO" id="GO:0015288">
    <property type="term" value="F:porin activity"/>
    <property type="evidence" value="ECO:0007669"/>
    <property type="project" value="UniProtKB-KW"/>
</dbReference>
<evidence type="ECO:0000256" key="7">
    <source>
        <dbReference type="ARBA" id="ARBA00023114"/>
    </source>
</evidence>
<organism evidence="13 14">
    <name type="scientific">Zhongshania marina</name>
    <dbReference type="NCBI Taxonomy" id="2304603"/>
    <lineage>
        <taxon>Bacteria</taxon>
        <taxon>Pseudomonadati</taxon>
        <taxon>Pseudomonadota</taxon>
        <taxon>Gammaproteobacteria</taxon>
        <taxon>Cellvibrionales</taxon>
        <taxon>Spongiibacteraceae</taxon>
        <taxon>Zhongshania</taxon>
    </lineage>
</organism>
<dbReference type="InterPro" id="IPR036737">
    <property type="entry name" value="OmpA-like_sf"/>
</dbReference>
<sequence>MHKKSGFALFGLLCVSVLAPLQSVADEVYPHIYILGTMTNTDSERNVESTNNGWQLGFGYPINERLFVEGVYFDNTLETGDNNGSDFYQSGGGLDLHYGFGNREQFTPFVLAGIGVAENDVVPDVLDEDSFYWNLGLGFVGRIFDLQWLRYRGEARYVQDDYLDGRSDIRFGLGLEIALGTVQEKKEVVVEKVVYKQVQVQPKDSDGDRVVDQYDECPNTLPGARVDGRGCVIEQQVINIANITFETGSATLTPVGKNTLMSAVSFLESQNNVNIEIAGHTDSVGSNTYNLKLSQQRAASVKQFLVENGIASNRLVARGYGEASPLASNDTPTGRATNRRVEFRLTTR</sequence>
<dbReference type="InterPro" id="IPR027385">
    <property type="entry name" value="Beta-barrel_OMP"/>
</dbReference>
<dbReference type="InterPro" id="IPR011250">
    <property type="entry name" value="OMP/PagP_B-barrel"/>
</dbReference>
<dbReference type="GO" id="GO:0006811">
    <property type="term" value="P:monoatomic ion transport"/>
    <property type="evidence" value="ECO:0007669"/>
    <property type="project" value="UniProtKB-KW"/>
</dbReference>
<feature type="domain" description="OmpA-like" evidence="12">
    <location>
        <begin position="232"/>
        <end position="348"/>
    </location>
</feature>
<dbReference type="PANTHER" id="PTHR30329:SF21">
    <property type="entry name" value="LIPOPROTEIN YIAD-RELATED"/>
    <property type="match status" value="1"/>
</dbReference>
<keyword evidence="3" id="KW-1134">Transmembrane beta strand</keyword>
<dbReference type="InterPro" id="IPR006665">
    <property type="entry name" value="OmpA-like"/>
</dbReference>
<comment type="caution">
    <text evidence="13">The sequence shown here is derived from an EMBL/GenBank/DDBJ whole genome shotgun (WGS) entry which is preliminary data.</text>
</comment>
<dbReference type="PRINTS" id="PR01021">
    <property type="entry name" value="OMPADOMAIN"/>
</dbReference>
<dbReference type="GO" id="GO:0046930">
    <property type="term" value="C:pore complex"/>
    <property type="evidence" value="ECO:0007669"/>
    <property type="project" value="UniProtKB-KW"/>
</dbReference>
<evidence type="ECO:0000256" key="5">
    <source>
        <dbReference type="ARBA" id="ARBA00022729"/>
    </source>
</evidence>
<dbReference type="AlphaFoldDB" id="A0A2S4HAN9"/>
<dbReference type="InterPro" id="IPR006690">
    <property type="entry name" value="OMPA-like_CS"/>
</dbReference>
<feature type="signal peptide" evidence="11">
    <location>
        <begin position="1"/>
        <end position="25"/>
    </location>
</feature>